<dbReference type="InterPro" id="IPR011642">
    <property type="entry name" value="Gate_dom"/>
</dbReference>
<comment type="subcellular location">
    <subcellularLocation>
        <location evidence="1">Cell membrane</location>
        <topology evidence="1">Multi-pass membrane protein</topology>
    </subcellularLocation>
</comment>
<evidence type="ECO:0000256" key="2">
    <source>
        <dbReference type="ARBA" id="ARBA00009033"/>
    </source>
</evidence>
<feature type="transmembrane region" description="Helical" evidence="7">
    <location>
        <begin position="392"/>
        <end position="417"/>
    </location>
</feature>
<evidence type="ECO:0000313" key="12">
    <source>
        <dbReference type="RefSeq" id="XP_017778554.1"/>
    </source>
</evidence>
<dbReference type="Proteomes" id="UP000695000">
    <property type="component" value="Unplaced"/>
</dbReference>
<feature type="transmembrane region" description="Helical" evidence="7">
    <location>
        <begin position="171"/>
        <end position="189"/>
    </location>
</feature>
<reference evidence="12" key="1">
    <citation type="submission" date="2025-08" db="UniProtKB">
        <authorList>
            <consortium name="RefSeq"/>
        </authorList>
    </citation>
    <scope>IDENTIFICATION</scope>
    <source>
        <tissue evidence="12">Whole Larva</tissue>
    </source>
</reference>
<accession>A0ABM1MVF4</accession>
<dbReference type="Pfam" id="PF07662">
    <property type="entry name" value="Nucleos_tra2_C"/>
    <property type="match status" value="1"/>
</dbReference>
<feature type="transmembrane region" description="Helical" evidence="7">
    <location>
        <begin position="525"/>
        <end position="545"/>
    </location>
</feature>
<feature type="transmembrane region" description="Helical" evidence="7">
    <location>
        <begin position="487"/>
        <end position="513"/>
    </location>
</feature>
<evidence type="ECO:0000259" key="10">
    <source>
        <dbReference type="Pfam" id="PF07670"/>
    </source>
</evidence>
<sequence length="547" mass="60187">MTDGDKNTTLSSTSDILVDLQVETSSRSQKIQKFVPFVVLAVITAHFAWATQYFIVETDDVLRHTCCDGYGFLMILYIFIAFGYSYAYLIKPYMLGPVSRCLWEPFVEKIAKIFGARYVYAVIHLIILGVILAFLIYDCWDEPERLIPLAGLAILLIVSFAFSVHRKQIKWHTIIWGMILQFVFGLFTLRWETGRRIFACVGDKVTTFLGYAKEGSAFVYGDKLVHEYHIFAFEAISTIYFLAFIINILYHVGIMQRVVANFGMFLRAIMGTSVCESVNSAANIFLGQTEAPLLLKPYLINLTGSEIHSVMTGGFASVSGTVLAAYISYGANAAHLITASVMAAPAGLVFSKLLFPEIEEPETFEDNVALVESEFSSVLDAASQGASQATQIVLGILANLIAFVATVYFINGVLGWFGGLVGFTAEDELWTIELIVGYIFTPVSFVLGVPWPECTKVGQLIGLKMMVNEFAAFSKFKEMDLTPKSQVIATFAICGFANPGSVGIMISTLSALIPQKSHLITRHVFRAYFAGTIVCFATACIAGMLSA</sequence>
<evidence type="ECO:0000256" key="1">
    <source>
        <dbReference type="ARBA" id="ARBA00004651"/>
    </source>
</evidence>
<evidence type="ECO:0000256" key="6">
    <source>
        <dbReference type="ARBA" id="ARBA00023136"/>
    </source>
</evidence>
<feature type="transmembrane region" description="Helical" evidence="7">
    <location>
        <begin position="307"/>
        <end position="329"/>
    </location>
</feature>
<evidence type="ECO:0000256" key="3">
    <source>
        <dbReference type="ARBA" id="ARBA00022475"/>
    </source>
</evidence>
<dbReference type="Pfam" id="PF07670">
    <property type="entry name" value="Gate"/>
    <property type="match status" value="1"/>
</dbReference>
<feature type="domain" description="Concentrative nucleoside transporter C-terminal" evidence="9">
    <location>
        <begin position="335"/>
        <end position="543"/>
    </location>
</feature>
<feature type="transmembrane region" description="Helical" evidence="7">
    <location>
        <begin position="70"/>
        <end position="90"/>
    </location>
</feature>
<gene>
    <name evidence="12" type="primary">LOC108564130</name>
</gene>
<keyword evidence="3" id="KW-1003">Cell membrane</keyword>
<feature type="transmembrane region" description="Helical" evidence="7">
    <location>
        <begin position="34"/>
        <end position="55"/>
    </location>
</feature>
<feature type="transmembrane region" description="Helical" evidence="7">
    <location>
        <begin position="118"/>
        <end position="140"/>
    </location>
</feature>
<feature type="transmembrane region" description="Helical" evidence="7">
    <location>
        <begin position="429"/>
        <end position="451"/>
    </location>
</feature>
<evidence type="ECO:0000256" key="4">
    <source>
        <dbReference type="ARBA" id="ARBA00022692"/>
    </source>
</evidence>
<protein>
    <submittedName>
        <fullName evidence="12">Sodium/nucleoside cotransporter 2</fullName>
    </submittedName>
</protein>
<feature type="transmembrane region" description="Helical" evidence="7">
    <location>
        <begin position="228"/>
        <end position="252"/>
    </location>
</feature>
<evidence type="ECO:0000259" key="8">
    <source>
        <dbReference type="Pfam" id="PF01773"/>
    </source>
</evidence>
<dbReference type="PANTHER" id="PTHR10590">
    <property type="entry name" value="SODIUM/NUCLEOSIDE COTRANSPORTER"/>
    <property type="match status" value="1"/>
</dbReference>
<feature type="domain" description="Concentrative nucleoside transporter N-terminal" evidence="8">
    <location>
        <begin position="150"/>
        <end position="222"/>
    </location>
</feature>
<feature type="transmembrane region" description="Helical" evidence="7">
    <location>
        <begin position="264"/>
        <end position="287"/>
    </location>
</feature>
<keyword evidence="11" id="KW-1185">Reference proteome</keyword>
<feature type="domain" description="Nucleoside transporter/FeoB GTPase Gate" evidence="10">
    <location>
        <begin position="233"/>
        <end position="330"/>
    </location>
</feature>
<keyword evidence="4 7" id="KW-0812">Transmembrane</keyword>
<keyword evidence="5 7" id="KW-1133">Transmembrane helix</keyword>
<dbReference type="PANTHER" id="PTHR10590:SF4">
    <property type="entry name" value="SOLUTE CARRIER FAMILY 28 MEMBER 3"/>
    <property type="match status" value="1"/>
</dbReference>
<dbReference type="InterPro" id="IPR002668">
    <property type="entry name" value="CNT_N_dom"/>
</dbReference>
<evidence type="ECO:0000256" key="5">
    <source>
        <dbReference type="ARBA" id="ARBA00022989"/>
    </source>
</evidence>
<evidence type="ECO:0000313" key="11">
    <source>
        <dbReference type="Proteomes" id="UP000695000"/>
    </source>
</evidence>
<dbReference type="GeneID" id="108564130"/>
<dbReference type="RefSeq" id="XP_017778554.1">
    <property type="nucleotide sequence ID" value="XM_017923065.1"/>
</dbReference>
<evidence type="ECO:0000256" key="7">
    <source>
        <dbReference type="SAM" id="Phobius"/>
    </source>
</evidence>
<dbReference type="Pfam" id="PF01773">
    <property type="entry name" value="Nucleos_tra2_N"/>
    <property type="match status" value="1"/>
</dbReference>
<dbReference type="InterPro" id="IPR011657">
    <property type="entry name" value="CNT_C_dom"/>
</dbReference>
<proteinExistence type="inferred from homology"/>
<name>A0ABM1MVF4_NICVS</name>
<evidence type="ECO:0000259" key="9">
    <source>
        <dbReference type="Pfam" id="PF07662"/>
    </source>
</evidence>
<organism evidence="11 12">
    <name type="scientific">Nicrophorus vespilloides</name>
    <name type="common">Boreal carrion beetle</name>
    <dbReference type="NCBI Taxonomy" id="110193"/>
    <lineage>
        <taxon>Eukaryota</taxon>
        <taxon>Metazoa</taxon>
        <taxon>Ecdysozoa</taxon>
        <taxon>Arthropoda</taxon>
        <taxon>Hexapoda</taxon>
        <taxon>Insecta</taxon>
        <taxon>Pterygota</taxon>
        <taxon>Neoptera</taxon>
        <taxon>Endopterygota</taxon>
        <taxon>Coleoptera</taxon>
        <taxon>Polyphaga</taxon>
        <taxon>Staphyliniformia</taxon>
        <taxon>Silphidae</taxon>
        <taxon>Nicrophorinae</taxon>
        <taxon>Nicrophorus</taxon>
    </lineage>
</organism>
<dbReference type="InterPro" id="IPR008276">
    <property type="entry name" value="C_nuclsd_transpt"/>
</dbReference>
<keyword evidence="6 7" id="KW-0472">Membrane</keyword>
<comment type="similarity">
    <text evidence="2">Belongs to the concentrative nucleoside transporter (CNT) (TC 2.A.41) family.</text>
</comment>
<feature type="transmembrane region" description="Helical" evidence="7">
    <location>
        <begin position="146"/>
        <end position="164"/>
    </location>
</feature>